<organism evidence="3 4">
    <name type="scientific">Hermetia illucens</name>
    <name type="common">Black soldier fly</name>
    <dbReference type="NCBI Taxonomy" id="343691"/>
    <lineage>
        <taxon>Eukaryota</taxon>
        <taxon>Metazoa</taxon>
        <taxon>Ecdysozoa</taxon>
        <taxon>Arthropoda</taxon>
        <taxon>Hexapoda</taxon>
        <taxon>Insecta</taxon>
        <taxon>Pterygota</taxon>
        <taxon>Neoptera</taxon>
        <taxon>Endopterygota</taxon>
        <taxon>Diptera</taxon>
        <taxon>Brachycera</taxon>
        <taxon>Stratiomyomorpha</taxon>
        <taxon>Stratiomyidae</taxon>
        <taxon>Hermetiinae</taxon>
        <taxon>Hermetia</taxon>
    </lineage>
</organism>
<dbReference type="InterPro" id="IPR050468">
    <property type="entry name" value="Cuticle_Struct_Prot"/>
</dbReference>
<evidence type="ECO:0000313" key="3">
    <source>
        <dbReference type="EMBL" id="CAD7090700.1"/>
    </source>
</evidence>
<dbReference type="PROSITE" id="PS51155">
    <property type="entry name" value="CHIT_BIND_RR_2"/>
    <property type="match status" value="1"/>
</dbReference>
<dbReference type="InterPro" id="IPR031311">
    <property type="entry name" value="CHIT_BIND_RR_consensus"/>
</dbReference>
<reference evidence="3 4" key="1">
    <citation type="submission" date="2020-11" db="EMBL/GenBank/DDBJ databases">
        <authorList>
            <person name="Wallbank WR R."/>
            <person name="Pardo Diaz C."/>
            <person name="Kozak K."/>
            <person name="Martin S."/>
            <person name="Jiggins C."/>
            <person name="Moest M."/>
            <person name="Warren A I."/>
            <person name="Generalovic N T."/>
            <person name="Byers J.R.P. K."/>
            <person name="Montejo-Kovacevich G."/>
            <person name="Yen C E."/>
        </authorList>
    </citation>
    <scope>NUCLEOTIDE SEQUENCE [LARGE SCALE GENOMIC DNA]</scope>
</reference>
<dbReference type="OrthoDB" id="6493579at2759"/>
<dbReference type="GO" id="GO:0008010">
    <property type="term" value="F:structural constituent of chitin-based larval cuticle"/>
    <property type="evidence" value="ECO:0007669"/>
    <property type="project" value="TreeGrafter"/>
</dbReference>
<gene>
    <name evidence="3" type="ORF">HERILL_LOCUS13167</name>
</gene>
<name>A0A7R8V2Y6_HERIL</name>
<sequence>MLSEKLIDIQCLTLTKIALAASSASVAVQLFTLKVIPLIVIDMVKFMVFVALISVAFAAPEHYISPEGGAEIKGYAADLRPDGSYRYAYETSNGIAAQEEGVGSHHANGGFSYTSPEGIPIKIEYTADENGFHPDGAHLPIPPPIPEEILKSLQWNAAHPEEDDPQYEIHSRHL</sequence>
<dbReference type="EMBL" id="LR899013">
    <property type="protein sequence ID" value="CAD7090700.1"/>
    <property type="molecule type" value="Genomic_DNA"/>
</dbReference>
<dbReference type="PRINTS" id="PR00947">
    <property type="entry name" value="CUTICLE"/>
</dbReference>
<evidence type="ECO:0000256" key="2">
    <source>
        <dbReference type="PROSITE-ProRule" id="PRU00497"/>
    </source>
</evidence>
<evidence type="ECO:0000256" key="1">
    <source>
        <dbReference type="ARBA" id="ARBA00022460"/>
    </source>
</evidence>
<dbReference type="PANTHER" id="PTHR10380">
    <property type="entry name" value="CUTICLE PROTEIN"/>
    <property type="match status" value="1"/>
</dbReference>
<dbReference type="Pfam" id="PF00379">
    <property type="entry name" value="Chitin_bind_4"/>
    <property type="match status" value="1"/>
</dbReference>
<evidence type="ECO:0008006" key="5">
    <source>
        <dbReference type="Google" id="ProtNLM"/>
    </source>
</evidence>
<dbReference type="GO" id="GO:0062129">
    <property type="term" value="C:chitin-based extracellular matrix"/>
    <property type="evidence" value="ECO:0007669"/>
    <property type="project" value="TreeGrafter"/>
</dbReference>
<dbReference type="InterPro" id="IPR000618">
    <property type="entry name" value="Insect_cuticle"/>
</dbReference>
<dbReference type="FunCoup" id="A0A7R8V2Y6">
    <property type="interactions" value="100"/>
</dbReference>
<dbReference type="PANTHER" id="PTHR10380:SF237">
    <property type="entry name" value="CUTICULAR PROTEIN 65AU, ISOFORM A-RELATED"/>
    <property type="match status" value="1"/>
</dbReference>
<accession>A0A7R8V2Y6</accession>
<evidence type="ECO:0000313" key="4">
    <source>
        <dbReference type="Proteomes" id="UP000594454"/>
    </source>
</evidence>
<keyword evidence="4" id="KW-1185">Reference proteome</keyword>
<proteinExistence type="predicted"/>
<dbReference type="AlphaFoldDB" id="A0A7R8V2Y6"/>
<dbReference type="PROSITE" id="PS00233">
    <property type="entry name" value="CHIT_BIND_RR_1"/>
    <property type="match status" value="1"/>
</dbReference>
<dbReference type="Proteomes" id="UP000594454">
    <property type="component" value="Chromosome 5"/>
</dbReference>
<protein>
    <recommendedName>
        <fullName evidence="5">Pupal cuticle protein Edg-78E</fullName>
    </recommendedName>
</protein>
<dbReference type="InParanoid" id="A0A7R8V2Y6"/>
<keyword evidence="1 2" id="KW-0193">Cuticle</keyword>